<protein>
    <submittedName>
        <fullName evidence="2">Uncharacterized protein</fullName>
    </submittedName>
</protein>
<reference evidence="3" key="1">
    <citation type="submission" date="2015-12" db="EMBL/GenBank/DDBJ databases">
        <authorList>
            <person name="Zhang G."/>
            <person name="Stingl U."/>
        </authorList>
    </citation>
    <scope>NUCLEOTIDE SEQUENCE [LARGE SCALE GENOMIC DNA]</scope>
    <source>
        <strain evidence="3">ZGT108</strain>
    </source>
</reference>
<keyword evidence="3" id="KW-1185">Reference proteome</keyword>
<name>A0A0X3U233_9RHOB</name>
<evidence type="ECO:0000256" key="1">
    <source>
        <dbReference type="SAM" id="MobiDB-lite"/>
    </source>
</evidence>
<dbReference type="AlphaFoldDB" id="A0A0X3U233"/>
<proteinExistence type="predicted"/>
<sequence>MPPSDQRKREARVAPTDFIQSASSNPEQPFGNEHFKLIIETIVVSDVGQKAFSLFPGHWPQLLLSWVSFLLLTCDTPQERRKGIANIRID</sequence>
<feature type="compositionally biased region" description="Basic and acidic residues" evidence="1">
    <location>
        <begin position="1"/>
        <end position="12"/>
    </location>
</feature>
<evidence type="ECO:0000313" key="2">
    <source>
        <dbReference type="EMBL" id="KUJ81902.1"/>
    </source>
</evidence>
<gene>
    <name evidence="2" type="ORF">AVO44_01015</name>
</gene>
<organism evidence="2 3">
    <name type="scientific">Ruegeria profundi</name>
    <dbReference type="NCBI Taxonomy" id="1685378"/>
    <lineage>
        <taxon>Bacteria</taxon>
        <taxon>Pseudomonadati</taxon>
        <taxon>Pseudomonadota</taxon>
        <taxon>Alphaproteobacteria</taxon>
        <taxon>Rhodobacterales</taxon>
        <taxon>Roseobacteraceae</taxon>
        <taxon>Ruegeria</taxon>
    </lineage>
</organism>
<evidence type="ECO:0000313" key="3">
    <source>
        <dbReference type="Proteomes" id="UP000053690"/>
    </source>
</evidence>
<feature type="region of interest" description="Disordered" evidence="1">
    <location>
        <begin position="1"/>
        <end position="30"/>
    </location>
</feature>
<comment type="caution">
    <text evidence="2">The sequence shown here is derived from an EMBL/GenBank/DDBJ whole genome shotgun (WGS) entry which is preliminary data.</text>
</comment>
<dbReference type="EMBL" id="LQBP01000001">
    <property type="protein sequence ID" value="KUJ81902.1"/>
    <property type="molecule type" value="Genomic_DNA"/>
</dbReference>
<feature type="compositionally biased region" description="Polar residues" evidence="1">
    <location>
        <begin position="18"/>
        <end position="27"/>
    </location>
</feature>
<dbReference type="Proteomes" id="UP000053690">
    <property type="component" value="Unassembled WGS sequence"/>
</dbReference>
<accession>A0A0X3U233</accession>